<protein>
    <submittedName>
        <fullName evidence="2">Uncharacterized protein</fullName>
    </submittedName>
</protein>
<feature type="compositionally biased region" description="Basic and acidic residues" evidence="1">
    <location>
        <begin position="15"/>
        <end position="34"/>
    </location>
</feature>
<evidence type="ECO:0000256" key="1">
    <source>
        <dbReference type="SAM" id="MobiDB-lite"/>
    </source>
</evidence>
<dbReference type="EMBL" id="CBSV010000083">
    <property type="protein sequence ID" value="CDH00622.1"/>
    <property type="molecule type" value="Genomic_DNA"/>
</dbReference>
<proteinExistence type="predicted"/>
<reference evidence="2" key="1">
    <citation type="submission" date="2013-07" db="EMBL/GenBank/DDBJ databases">
        <title>Sub-species coevolution in mutualistic symbiosis.</title>
        <authorList>
            <person name="Murfin K."/>
            <person name="Klassen J."/>
            <person name="Lee M."/>
            <person name="Forst S."/>
            <person name="Stock P."/>
            <person name="Goodrich-Blair H."/>
        </authorList>
    </citation>
    <scope>NUCLEOTIDE SEQUENCE [LARGE SCALE GENOMIC DNA]</scope>
    <source>
        <strain evidence="2">Feltiae Moldova</strain>
    </source>
</reference>
<name>A0A077NEI9_XENBV</name>
<dbReference type="HOGENOM" id="CLU_3223979_0_0_6"/>
<feature type="region of interest" description="Disordered" evidence="1">
    <location>
        <begin position="1"/>
        <end position="44"/>
    </location>
</feature>
<organism evidence="2 3">
    <name type="scientific">Xenorhabdus bovienii str. feltiae Moldova</name>
    <dbReference type="NCBI Taxonomy" id="1398200"/>
    <lineage>
        <taxon>Bacteria</taxon>
        <taxon>Pseudomonadati</taxon>
        <taxon>Pseudomonadota</taxon>
        <taxon>Gammaproteobacteria</taxon>
        <taxon>Enterobacterales</taxon>
        <taxon>Morganellaceae</taxon>
        <taxon>Xenorhabdus</taxon>
    </lineage>
</organism>
<comment type="caution">
    <text evidence="2">The sequence shown here is derived from an EMBL/GenBank/DDBJ whole genome shotgun (WGS) entry which is preliminary data.</text>
</comment>
<sequence>MVEKPVHLQAVENGTKTEEEYTLDSRHGHREDNRCPQAYKVPDR</sequence>
<accession>A0A077NEI9</accession>
<dbReference type="AlphaFoldDB" id="A0A077NEI9"/>
<dbReference type="Proteomes" id="UP000028487">
    <property type="component" value="Unassembled WGS sequence"/>
</dbReference>
<evidence type="ECO:0000313" key="2">
    <source>
        <dbReference type="EMBL" id="CDH00622.1"/>
    </source>
</evidence>
<gene>
    <name evidence="2" type="ORF">XBFM1_1730010</name>
</gene>
<evidence type="ECO:0000313" key="3">
    <source>
        <dbReference type="Proteomes" id="UP000028487"/>
    </source>
</evidence>